<evidence type="ECO:0000313" key="2">
    <source>
        <dbReference type="Proteomes" id="UP001500363"/>
    </source>
</evidence>
<dbReference type="Proteomes" id="UP001500363">
    <property type="component" value="Unassembled WGS sequence"/>
</dbReference>
<organism evidence="1 2">
    <name type="scientific">Kribbella lupini</name>
    <dbReference type="NCBI Taxonomy" id="291602"/>
    <lineage>
        <taxon>Bacteria</taxon>
        <taxon>Bacillati</taxon>
        <taxon>Actinomycetota</taxon>
        <taxon>Actinomycetes</taxon>
        <taxon>Propionibacteriales</taxon>
        <taxon>Kribbellaceae</taxon>
        <taxon>Kribbella</taxon>
    </lineage>
</organism>
<proteinExistence type="predicted"/>
<accession>A0ABN2B7Q8</accession>
<dbReference type="Gene3D" id="3.40.1350.10">
    <property type="match status" value="1"/>
</dbReference>
<gene>
    <name evidence="1" type="ORF">GCM10009741_41380</name>
</gene>
<dbReference type="EMBL" id="BAAANC010000002">
    <property type="protein sequence ID" value="GAA1534657.1"/>
    <property type="molecule type" value="Genomic_DNA"/>
</dbReference>
<dbReference type="InterPro" id="IPR011856">
    <property type="entry name" value="tRNA_endonuc-like_dom_sf"/>
</dbReference>
<reference evidence="1 2" key="1">
    <citation type="journal article" date="2019" name="Int. J. Syst. Evol. Microbiol.">
        <title>The Global Catalogue of Microorganisms (GCM) 10K type strain sequencing project: providing services to taxonomists for standard genome sequencing and annotation.</title>
        <authorList>
            <consortium name="The Broad Institute Genomics Platform"/>
            <consortium name="The Broad Institute Genome Sequencing Center for Infectious Disease"/>
            <person name="Wu L."/>
            <person name="Ma J."/>
        </authorList>
    </citation>
    <scope>NUCLEOTIDE SEQUENCE [LARGE SCALE GENOMIC DNA]</scope>
    <source>
        <strain evidence="1 2">JCM 14303</strain>
    </source>
</reference>
<protein>
    <recommendedName>
        <fullName evidence="3">PD-(D/E)XK endonuclease-like domain-containing protein</fullName>
    </recommendedName>
</protein>
<evidence type="ECO:0008006" key="3">
    <source>
        <dbReference type="Google" id="ProtNLM"/>
    </source>
</evidence>
<evidence type="ECO:0000313" key="1">
    <source>
        <dbReference type="EMBL" id="GAA1534657.1"/>
    </source>
</evidence>
<keyword evidence="2" id="KW-1185">Reference proteome</keyword>
<comment type="caution">
    <text evidence="1">The sequence shown here is derived from an EMBL/GenBank/DDBJ whole genome shotgun (WGS) entry which is preliminary data.</text>
</comment>
<name>A0ABN2B7Q8_9ACTN</name>
<sequence>MGSEVYDLEVTRHGDFAGECRIRDHYAGRLSEFRPSERLLKTEYTYSGSRVRADMRTVDRHDVLRLWEFKIHGNYAGLGQALTYLALAREELGFDRVVRGVLAAFDIQPEVRRAVEILNLGIELVIIPEKLRLAGGVPGIAAPVAVPQIPQLPNFFQSDAEEI</sequence>